<protein>
    <recommendedName>
        <fullName evidence="1">DUF4859 domain-containing protein</fullName>
    </recommendedName>
</protein>
<dbReference type="eggNOG" id="COG1208">
    <property type="taxonomic scope" value="Bacteria"/>
</dbReference>
<reference evidence="2 3" key="1">
    <citation type="submission" date="2011-04" db="EMBL/GenBank/DDBJ databases">
        <title>The Genome Sequence of Dysgonomonas gadei ATCC BAA-286.</title>
        <authorList>
            <consortium name="The Broad Institute Genome Sequencing Platform"/>
            <person name="Earl A."/>
            <person name="Ward D."/>
            <person name="Feldgarden M."/>
            <person name="Gevers D."/>
            <person name="Pudlo N."/>
            <person name="Martens E."/>
            <person name="Allen-Vercoe E."/>
            <person name="Young S.K."/>
            <person name="Zeng Q."/>
            <person name="Gargeya S."/>
            <person name="Fitzgerald M."/>
            <person name="Haas B."/>
            <person name="Abouelleil A."/>
            <person name="Alvarado L."/>
            <person name="Arachchi H.M."/>
            <person name="Berlin A."/>
            <person name="Brown A."/>
            <person name="Chapman S.B."/>
            <person name="Chen Z."/>
            <person name="Dunbar C."/>
            <person name="Freedman E."/>
            <person name="Gearin G."/>
            <person name="Gellesch M."/>
            <person name="Goldberg J."/>
            <person name="Griggs A."/>
            <person name="Gujja S."/>
            <person name="Heiman D."/>
            <person name="Howarth C."/>
            <person name="Larson L."/>
            <person name="Lui A."/>
            <person name="MacDonald P.J.P."/>
            <person name="Mehta T."/>
            <person name="Montmayeur A."/>
            <person name="Murphy C."/>
            <person name="Neiman D."/>
            <person name="Pearson M."/>
            <person name="Priest M."/>
            <person name="Roberts A."/>
            <person name="Saif S."/>
            <person name="Shea T."/>
            <person name="Shenoy N."/>
            <person name="Sisk P."/>
            <person name="Stolte C."/>
            <person name="Sykes S."/>
            <person name="Yandava C."/>
            <person name="Wortman J."/>
            <person name="Nusbaum C."/>
            <person name="Birren B."/>
        </authorList>
    </citation>
    <scope>NUCLEOTIDE SEQUENCE [LARGE SCALE GENOMIC DNA]</scope>
    <source>
        <strain evidence="2 3">ATCC BAA-286</strain>
    </source>
</reference>
<evidence type="ECO:0000313" key="3">
    <source>
        <dbReference type="Proteomes" id="UP000004913"/>
    </source>
</evidence>
<dbReference type="STRING" id="742766.HMPREF9455_01480"/>
<feature type="domain" description="DUF4859" evidence="1">
    <location>
        <begin position="546"/>
        <end position="658"/>
    </location>
</feature>
<dbReference type="EMBL" id="ADLV01000018">
    <property type="protein sequence ID" value="EGK02210.1"/>
    <property type="molecule type" value="Genomic_DNA"/>
</dbReference>
<dbReference type="Pfam" id="PF19527">
    <property type="entry name" value="DUF6055"/>
    <property type="match status" value="1"/>
</dbReference>
<comment type="caution">
    <text evidence="2">The sequence shown here is derived from an EMBL/GenBank/DDBJ whole genome shotgun (WGS) entry which is preliminary data.</text>
</comment>
<dbReference type="Proteomes" id="UP000004913">
    <property type="component" value="Unassembled WGS sequence"/>
</dbReference>
<dbReference type="Pfam" id="PF16151">
    <property type="entry name" value="DUF4859"/>
    <property type="match status" value="1"/>
</dbReference>
<dbReference type="InterPro" id="IPR045690">
    <property type="entry name" value="DUF6055"/>
</dbReference>
<organism evidence="2 3">
    <name type="scientific">Dysgonomonas gadei ATCC BAA-286</name>
    <dbReference type="NCBI Taxonomy" id="742766"/>
    <lineage>
        <taxon>Bacteria</taxon>
        <taxon>Pseudomonadati</taxon>
        <taxon>Bacteroidota</taxon>
        <taxon>Bacteroidia</taxon>
        <taxon>Bacteroidales</taxon>
        <taxon>Dysgonomonadaceae</taxon>
        <taxon>Dysgonomonas</taxon>
    </lineage>
</organism>
<proteinExistence type="predicted"/>
<dbReference type="InterPro" id="IPR032339">
    <property type="entry name" value="DUF4859"/>
</dbReference>
<dbReference type="eggNOG" id="COG4412">
    <property type="taxonomic scope" value="Bacteria"/>
</dbReference>
<accession>F5IWL3</accession>
<evidence type="ECO:0000313" key="2">
    <source>
        <dbReference type="EMBL" id="EGK02210.1"/>
    </source>
</evidence>
<dbReference type="AlphaFoldDB" id="F5IWL3"/>
<keyword evidence="3" id="KW-1185">Reference proteome</keyword>
<sequence>MLFRFNIKLHKPAMAGLCFYALFFFLIAGITSTALSGCSDSKEDIVIPEPEPEDTTKIDTVTVLKPEDIQDYEKIYKPKEFSSMDMLRADSKWSFVRSKQSDHFIVFWEKGFGDNPNASTVSEALRVDIDDLLKKAETYYETNINTLKFAETGKGKSNLDKYKMQIYMLYQTEWLATGGGYDDIIGGLWVNPSTCKPVGSTIAHEIGHSFQYQVYADLIANGSSNDFTRGFRYGYGGNGGNGFWEQTAQWQSFQSYPTEAFESYNFNVYMDNYFRHTGHEWQRYASYFIHYYWTDKHGIDYIGKLWREAVSPEDPMEAHIRLSNLSMDNFNAEMYDAATRFVTWDIDAIRTNGSNYIGKHSYKLYTLPDKSYQVAYSHCPGTTGYNVIPLNVPAEGTVVTTSFEGLQPGSSLASGDPGICTIGEKTSTVTKYNNGSLTRAGWRYGYVALLSNGQRVYGEMNRKAKADVEFTIPANCEKLWFVVLGAPGSYKSHPWDEDESNDEQWPYKISFANTDVLGNINFTGDEKHENTEFTFDARFPASATEYTGGTVSLDYTELVKLARAFVLQPGEITSALGKSIKFYAVESSGSLNATTTANGYGHWFDAAGNVCNWGDVSKVFSEYSESGFTFTIGQYPGHSSSGDKYTIRQALVYEYEAGKTVQATFTFNVTIQ</sequence>
<gene>
    <name evidence="2" type="ORF">HMPREF9455_01480</name>
</gene>
<dbReference type="HOGENOM" id="CLU_026770_0_0_10"/>
<dbReference type="RefSeq" id="WP_006798995.1">
    <property type="nucleotide sequence ID" value="NZ_GL891981.1"/>
</dbReference>
<evidence type="ECO:0000259" key="1">
    <source>
        <dbReference type="Pfam" id="PF16151"/>
    </source>
</evidence>
<name>F5IWL3_9BACT</name>